<feature type="domain" description="Histidine kinase" evidence="13">
    <location>
        <begin position="389"/>
        <end position="608"/>
    </location>
</feature>
<keyword evidence="12" id="KW-0812">Transmembrane</keyword>
<dbReference type="CDD" id="cd00082">
    <property type="entry name" value="HisKA"/>
    <property type="match status" value="1"/>
</dbReference>
<keyword evidence="8 14" id="KW-0418">Kinase</keyword>
<dbReference type="GO" id="GO:0005524">
    <property type="term" value="F:ATP binding"/>
    <property type="evidence" value="ECO:0007669"/>
    <property type="project" value="UniProtKB-KW"/>
</dbReference>
<keyword evidence="6" id="KW-0808">Transferase</keyword>
<dbReference type="Gene3D" id="3.30.565.10">
    <property type="entry name" value="Histidine kinase-like ATPase, C-terminal domain"/>
    <property type="match status" value="1"/>
</dbReference>
<keyword evidence="12" id="KW-1133">Transmembrane helix</keyword>
<evidence type="ECO:0000256" key="9">
    <source>
        <dbReference type="ARBA" id="ARBA00022840"/>
    </source>
</evidence>
<keyword evidence="7" id="KW-0547">Nucleotide-binding</keyword>
<evidence type="ECO:0000256" key="4">
    <source>
        <dbReference type="ARBA" id="ARBA00022475"/>
    </source>
</evidence>
<dbReference type="InterPro" id="IPR005467">
    <property type="entry name" value="His_kinase_dom"/>
</dbReference>
<reference evidence="14 15" key="1">
    <citation type="submission" date="2019-03" db="EMBL/GenBank/DDBJ databases">
        <title>Genomic Encyclopedia of Archaeal and Bacterial Type Strains, Phase II (KMG-II): from individual species to whole genera.</title>
        <authorList>
            <person name="Goeker M."/>
        </authorList>
    </citation>
    <scope>NUCLEOTIDE SEQUENCE [LARGE SCALE GENOMIC DNA]</scope>
    <source>
        <strain evidence="14 15">DSM 19034</strain>
    </source>
</reference>
<dbReference type="Pfam" id="PF02518">
    <property type="entry name" value="HATPase_c"/>
    <property type="match status" value="1"/>
</dbReference>
<evidence type="ECO:0000256" key="1">
    <source>
        <dbReference type="ARBA" id="ARBA00000085"/>
    </source>
</evidence>
<dbReference type="GO" id="GO:0009927">
    <property type="term" value="F:histidine phosphotransfer kinase activity"/>
    <property type="evidence" value="ECO:0007669"/>
    <property type="project" value="TreeGrafter"/>
</dbReference>
<dbReference type="InterPro" id="IPR036890">
    <property type="entry name" value="HATPase_C_sf"/>
</dbReference>
<dbReference type="EC" id="2.7.13.3" evidence="3"/>
<gene>
    <name evidence="14" type="ORF">CLV32_2589</name>
</gene>
<feature type="transmembrane region" description="Helical" evidence="12">
    <location>
        <begin position="352"/>
        <end position="374"/>
    </location>
</feature>
<dbReference type="GO" id="GO:0000155">
    <property type="term" value="F:phosphorelay sensor kinase activity"/>
    <property type="evidence" value="ECO:0007669"/>
    <property type="project" value="InterPro"/>
</dbReference>
<keyword evidence="10" id="KW-0902">Two-component regulatory system</keyword>
<keyword evidence="4" id="KW-1003">Cell membrane</keyword>
<dbReference type="Proteomes" id="UP000295499">
    <property type="component" value="Unassembled WGS sequence"/>
</dbReference>
<evidence type="ECO:0000313" key="14">
    <source>
        <dbReference type="EMBL" id="TDO21484.1"/>
    </source>
</evidence>
<name>A0A4R6IH53_9SPHI</name>
<comment type="caution">
    <text evidence="14">The sequence shown here is derived from an EMBL/GenBank/DDBJ whole genome shotgun (WGS) entry which is preliminary data.</text>
</comment>
<dbReference type="InterPro" id="IPR003594">
    <property type="entry name" value="HATPase_dom"/>
</dbReference>
<protein>
    <recommendedName>
        <fullName evidence="3">histidine kinase</fullName>
        <ecNumber evidence="3">2.7.13.3</ecNumber>
    </recommendedName>
</protein>
<evidence type="ECO:0000256" key="12">
    <source>
        <dbReference type="SAM" id="Phobius"/>
    </source>
</evidence>
<comment type="subcellular location">
    <subcellularLocation>
        <location evidence="2">Cell membrane</location>
    </subcellularLocation>
</comment>
<dbReference type="SUPFAM" id="SSF55874">
    <property type="entry name" value="ATPase domain of HSP90 chaperone/DNA topoisomerase II/histidine kinase"/>
    <property type="match status" value="1"/>
</dbReference>
<evidence type="ECO:0000256" key="5">
    <source>
        <dbReference type="ARBA" id="ARBA00022553"/>
    </source>
</evidence>
<sequence length="608" mass="69425">MKKRGFWFITGLMSLALLGVVVMQLYYIKQAYSLNSQLFEQNVNQVLSNVVNKIQANNAFSHYNDKNNEWRYRREKGHERQIRTIAELKEKQIKENADRRIAQQKRIVDDLNFQDSVIRAEYRNPSIIPEDKFIALGSQTTTPLNLDVEFKLDDDMNMVSGKIRNSFKAEVGKTFSMRPNSLPDTIRYLAYSLTDGQPLKISLASVDGALEAKFRSEDVIAARRHEQELRQLEADTVSSYSSQIGLVEAAAKEVANAKEPLSRRISKDKLDTLIKKELLNKNITLNYDFWVKEANRDTVLYRKAANISGDVLPSNTYKTTIFNRDVRRDPGMLYLSFPDQQSAIFGNMSATLASSGILLLVLIVIFSYTLYTILRQKKISEMKTDFINNMTHEFKTPVATIMIASEALKDPEIVEDKSRIKRLAGIIYDENVRLGNHIERVLSIARLEKRELHMERTEVHINELVSAVMDSMQLQLQKKDASIKMELQADPDIVIGDELHLSNVIYNLIDNANKYSVTNPQITVKTRSTNRSLIIEVADEGIGMTKEQSKRIFDQFYRVPTGNLHDVKGFGLGLNYVQDVLLQMDGTVKVQSEKDKGTLFIITLPLHK</sequence>
<keyword evidence="11 12" id="KW-0472">Membrane</keyword>
<dbReference type="OrthoDB" id="921707at2"/>
<organism evidence="14 15">
    <name type="scientific">Pedobacter duraquae</name>
    <dbReference type="NCBI Taxonomy" id="425511"/>
    <lineage>
        <taxon>Bacteria</taxon>
        <taxon>Pseudomonadati</taxon>
        <taxon>Bacteroidota</taxon>
        <taxon>Sphingobacteriia</taxon>
        <taxon>Sphingobacteriales</taxon>
        <taxon>Sphingobacteriaceae</taxon>
        <taxon>Pedobacter</taxon>
    </lineage>
</organism>
<dbReference type="RefSeq" id="WP_133556024.1">
    <property type="nucleotide sequence ID" value="NZ_SNWM01000003.1"/>
</dbReference>
<dbReference type="SUPFAM" id="SSF47384">
    <property type="entry name" value="Homodimeric domain of signal transducing histidine kinase"/>
    <property type="match status" value="1"/>
</dbReference>
<keyword evidence="15" id="KW-1185">Reference proteome</keyword>
<keyword evidence="5" id="KW-0597">Phosphoprotein</keyword>
<dbReference type="PANTHER" id="PTHR43047">
    <property type="entry name" value="TWO-COMPONENT HISTIDINE PROTEIN KINASE"/>
    <property type="match status" value="1"/>
</dbReference>
<evidence type="ECO:0000256" key="7">
    <source>
        <dbReference type="ARBA" id="ARBA00022741"/>
    </source>
</evidence>
<dbReference type="Gene3D" id="1.10.287.130">
    <property type="match status" value="1"/>
</dbReference>
<evidence type="ECO:0000256" key="11">
    <source>
        <dbReference type="ARBA" id="ARBA00023136"/>
    </source>
</evidence>
<dbReference type="InterPro" id="IPR036097">
    <property type="entry name" value="HisK_dim/P_sf"/>
</dbReference>
<dbReference type="PROSITE" id="PS50109">
    <property type="entry name" value="HIS_KIN"/>
    <property type="match status" value="1"/>
</dbReference>
<dbReference type="EMBL" id="SNWM01000003">
    <property type="protein sequence ID" value="TDO21484.1"/>
    <property type="molecule type" value="Genomic_DNA"/>
</dbReference>
<dbReference type="InterPro" id="IPR003661">
    <property type="entry name" value="HisK_dim/P_dom"/>
</dbReference>
<feature type="transmembrane region" description="Helical" evidence="12">
    <location>
        <begin position="7"/>
        <end position="27"/>
    </location>
</feature>
<dbReference type="GO" id="GO:0005886">
    <property type="term" value="C:plasma membrane"/>
    <property type="evidence" value="ECO:0007669"/>
    <property type="project" value="UniProtKB-SubCell"/>
</dbReference>
<dbReference type="FunFam" id="3.30.565.10:FF:000023">
    <property type="entry name" value="PAS domain-containing sensor histidine kinase"/>
    <property type="match status" value="1"/>
</dbReference>
<evidence type="ECO:0000259" key="13">
    <source>
        <dbReference type="PROSITE" id="PS50109"/>
    </source>
</evidence>
<dbReference type="SMART" id="SM00387">
    <property type="entry name" value="HATPase_c"/>
    <property type="match status" value="1"/>
</dbReference>
<evidence type="ECO:0000256" key="2">
    <source>
        <dbReference type="ARBA" id="ARBA00004236"/>
    </source>
</evidence>
<evidence type="ECO:0000256" key="10">
    <source>
        <dbReference type="ARBA" id="ARBA00023012"/>
    </source>
</evidence>
<keyword evidence="9" id="KW-0067">ATP-binding</keyword>
<dbReference type="CDD" id="cd00075">
    <property type="entry name" value="HATPase"/>
    <property type="match status" value="1"/>
</dbReference>
<comment type="catalytic activity">
    <reaction evidence="1">
        <text>ATP + protein L-histidine = ADP + protein N-phospho-L-histidine.</text>
        <dbReference type="EC" id="2.7.13.3"/>
    </reaction>
</comment>
<evidence type="ECO:0000313" key="15">
    <source>
        <dbReference type="Proteomes" id="UP000295499"/>
    </source>
</evidence>
<dbReference type="PRINTS" id="PR00344">
    <property type="entry name" value="BCTRLSENSOR"/>
</dbReference>
<dbReference type="InterPro" id="IPR004358">
    <property type="entry name" value="Sig_transdc_His_kin-like_C"/>
</dbReference>
<dbReference type="AlphaFoldDB" id="A0A4R6IH53"/>
<evidence type="ECO:0000256" key="3">
    <source>
        <dbReference type="ARBA" id="ARBA00012438"/>
    </source>
</evidence>
<accession>A0A4R6IH53</accession>
<dbReference type="SMART" id="SM00388">
    <property type="entry name" value="HisKA"/>
    <property type="match status" value="1"/>
</dbReference>
<dbReference type="PANTHER" id="PTHR43047:SF72">
    <property type="entry name" value="OSMOSENSING HISTIDINE PROTEIN KINASE SLN1"/>
    <property type="match status" value="1"/>
</dbReference>
<dbReference type="Pfam" id="PF00512">
    <property type="entry name" value="HisKA"/>
    <property type="match status" value="1"/>
</dbReference>
<evidence type="ECO:0000256" key="6">
    <source>
        <dbReference type="ARBA" id="ARBA00022679"/>
    </source>
</evidence>
<evidence type="ECO:0000256" key="8">
    <source>
        <dbReference type="ARBA" id="ARBA00022777"/>
    </source>
</evidence>
<proteinExistence type="predicted"/>